<dbReference type="PANTHER" id="PTHR13937:SF0">
    <property type="entry name" value="EUKARYOTIC TRANSLATION INITIATION FACTOR 3 SUBUNIT C-RELATED"/>
    <property type="match status" value="1"/>
</dbReference>
<dbReference type="OrthoDB" id="29647at2759"/>
<evidence type="ECO:0000256" key="2">
    <source>
        <dbReference type="ARBA" id="ARBA00022540"/>
    </source>
</evidence>
<dbReference type="Pfam" id="PF05470">
    <property type="entry name" value="eIF-3c_N"/>
    <property type="match status" value="1"/>
</dbReference>
<dbReference type="EMBL" id="JABWDY010034497">
    <property type="protein sequence ID" value="KAF5182630.1"/>
    <property type="molecule type" value="Genomic_DNA"/>
</dbReference>
<accession>A0A7J6VEI9</accession>
<keyword evidence="3" id="KW-0648">Protein biosynthesis</keyword>
<keyword evidence="1" id="KW-0963">Cytoplasm</keyword>
<sequence>MMTTTTSDDDHQLEMKKTPWQAIEDRINNTRFICSREEARAQLKLLIDLAQSPAQKLQILQSLIDGILLWNYETIWDHVPLNVWKTCVEYFFLMLDILYKYPNIKISPKLAVTYHHHRGADYDGPIYLHGDLFEFVFEGFFFRFFDSLEHINPCEPEKYDKWLREEPTLILVCQNVMEYFEQIKDFRSEAKVALQLLRLLHYRSQQYYYEDQVTRKPQFIQHAQARTSDSRDDNEHKTVDEQHTDPPPFVTPKVVPRRPSYPINSRTLIDKAVNLVFKYGSEKRKPFAMLCHIYHLAIIDRFTDSCAAMTKFLDEVQDAGSINLVYFNRALAQLGLCAFRAGCIAEANTYLSWLYEGGRVDKLLGQTVSYIPYEDRGPKPAGQCSFIPYHMHIDLDLLDAAHLVCAMFPEDPNVAASIYVAKGKVISHEISRLFQSSESETSRGLPEHVCDLVVDATMDLRKGNYQKAFMVIDSLKLPTLLLNRDDVLEMLKTKIKEEALRSQQDLLTSICDLPSLYQLTHNTPVA</sequence>
<protein>
    <submittedName>
        <fullName evidence="6">Eukaryotic translation initiation factor 3 subunit c</fullName>
    </submittedName>
</protein>
<gene>
    <name evidence="6" type="ORF">FRX31_027783</name>
</gene>
<keyword evidence="7" id="KW-1185">Reference proteome</keyword>
<keyword evidence="2 6" id="KW-0396">Initiation factor</keyword>
<dbReference type="GO" id="GO:0031369">
    <property type="term" value="F:translation initiation factor binding"/>
    <property type="evidence" value="ECO:0007669"/>
    <property type="project" value="InterPro"/>
</dbReference>
<evidence type="ECO:0000313" key="7">
    <source>
        <dbReference type="Proteomes" id="UP000554482"/>
    </source>
</evidence>
<dbReference type="Proteomes" id="UP000554482">
    <property type="component" value="Unassembled WGS sequence"/>
</dbReference>
<name>A0A7J6VEI9_THATH</name>
<proteinExistence type="predicted"/>
<feature type="region of interest" description="Disordered" evidence="4">
    <location>
        <begin position="222"/>
        <end position="251"/>
    </location>
</feature>
<evidence type="ECO:0000256" key="4">
    <source>
        <dbReference type="SAM" id="MobiDB-lite"/>
    </source>
</evidence>
<dbReference type="GO" id="GO:0003723">
    <property type="term" value="F:RNA binding"/>
    <property type="evidence" value="ECO:0007669"/>
    <property type="project" value="InterPro"/>
</dbReference>
<dbReference type="PANTHER" id="PTHR13937">
    <property type="entry name" value="EUKARYOTIC TRANSLATION INITATION FACTOR 3, SUBUNIT 8 EIF3S8 -RELATED"/>
    <property type="match status" value="1"/>
</dbReference>
<dbReference type="GO" id="GO:0003743">
    <property type="term" value="F:translation initiation factor activity"/>
    <property type="evidence" value="ECO:0007669"/>
    <property type="project" value="UniProtKB-KW"/>
</dbReference>
<dbReference type="AlphaFoldDB" id="A0A7J6VEI9"/>
<evidence type="ECO:0000313" key="6">
    <source>
        <dbReference type="EMBL" id="KAF5182630.1"/>
    </source>
</evidence>
<comment type="caution">
    <text evidence="6">The sequence shown here is derived from an EMBL/GenBank/DDBJ whole genome shotgun (WGS) entry which is preliminary data.</text>
</comment>
<reference evidence="6 7" key="1">
    <citation type="submission" date="2020-06" db="EMBL/GenBank/DDBJ databases">
        <title>Transcriptomic and genomic resources for Thalictrum thalictroides and T. hernandezii: Facilitating candidate gene discovery in an emerging model plant lineage.</title>
        <authorList>
            <person name="Arias T."/>
            <person name="Riano-Pachon D.M."/>
            <person name="Di Stilio V.S."/>
        </authorList>
    </citation>
    <scope>NUCLEOTIDE SEQUENCE [LARGE SCALE GENOMIC DNA]</scope>
    <source>
        <strain evidence="7">cv. WT478/WT964</strain>
        <tissue evidence="6">Leaves</tissue>
    </source>
</reference>
<feature type="domain" description="Eukaryotic translation initiation factor 3 subunit C N-terminal" evidence="5">
    <location>
        <begin position="35"/>
        <end position="417"/>
    </location>
</feature>
<evidence type="ECO:0000256" key="3">
    <source>
        <dbReference type="ARBA" id="ARBA00022917"/>
    </source>
</evidence>
<evidence type="ECO:0000256" key="1">
    <source>
        <dbReference type="ARBA" id="ARBA00022490"/>
    </source>
</evidence>
<feature type="compositionally biased region" description="Basic and acidic residues" evidence="4">
    <location>
        <begin position="228"/>
        <end position="244"/>
    </location>
</feature>
<evidence type="ECO:0000259" key="5">
    <source>
        <dbReference type="Pfam" id="PF05470"/>
    </source>
</evidence>
<dbReference type="InterPro" id="IPR027516">
    <property type="entry name" value="EIF3C"/>
</dbReference>
<organism evidence="6 7">
    <name type="scientific">Thalictrum thalictroides</name>
    <name type="common">Rue-anemone</name>
    <name type="synonym">Anemone thalictroides</name>
    <dbReference type="NCBI Taxonomy" id="46969"/>
    <lineage>
        <taxon>Eukaryota</taxon>
        <taxon>Viridiplantae</taxon>
        <taxon>Streptophyta</taxon>
        <taxon>Embryophyta</taxon>
        <taxon>Tracheophyta</taxon>
        <taxon>Spermatophyta</taxon>
        <taxon>Magnoliopsida</taxon>
        <taxon>Ranunculales</taxon>
        <taxon>Ranunculaceae</taxon>
        <taxon>Thalictroideae</taxon>
        <taxon>Thalictrum</taxon>
    </lineage>
</organism>
<dbReference type="GO" id="GO:0005852">
    <property type="term" value="C:eukaryotic translation initiation factor 3 complex"/>
    <property type="evidence" value="ECO:0007669"/>
    <property type="project" value="InterPro"/>
</dbReference>
<dbReference type="InterPro" id="IPR008905">
    <property type="entry name" value="EIF3C_N_dom"/>
</dbReference>